<evidence type="ECO:0000256" key="3">
    <source>
        <dbReference type="ARBA" id="ARBA00004418"/>
    </source>
</evidence>
<evidence type="ECO:0000256" key="12">
    <source>
        <dbReference type="ARBA" id="ARBA00023251"/>
    </source>
</evidence>
<dbReference type="SMART" id="SM00849">
    <property type="entry name" value="Lactamase_B"/>
    <property type="match status" value="1"/>
</dbReference>
<keyword evidence="16" id="KW-1185">Reference proteome</keyword>
<comment type="subunit">
    <text evidence="5">Monomer.</text>
</comment>
<comment type="subcellular location">
    <subcellularLocation>
        <location evidence="3">Periplasm</location>
    </subcellularLocation>
</comment>
<evidence type="ECO:0000256" key="13">
    <source>
        <dbReference type="SAM" id="SignalP"/>
    </source>
</evidence>
<evidence type="ECO:0000256" key="7">
    <source>
        <dbReference type="ARBA" id="ARBA00022723"/>
    </source>
</evidence>
<name>A0ABU1TSF2_9FLAO</name>
<dbReference type="Gene3D" id="3.60.15.10">
    <property type="entry name" value="Ribonuclease Z/Hydroxyacylglutathione hydrolase-like"/>
    <property type="match status" value="1"/>
</dbReference>
<dbReference type="GO" id="GO:0008800">
    <property type="term" value="F:beta-lactamase activity"/>
    <property type="evidence" value="ECO:0007669"/>
    <property type="project" value="UniProtKB-EC"/>
</dbReference>
<protein>
    <recommendedName>
        <fullName evidence="6">beta-lactamase</fullName>
        <ecNumber evidence="6">3.5.2.6</ecNumber>
    </recommendedName>
</protein>
<organism evidence="15 16">
    <name type="scientific">Flavobacterium arsenatis</name>
    <dbReference type="NCBI Taxonomy" id="1484332"/>
    <lineage>
        <taxon>Bacteria</taxon>
        <taxon>Pseudomonadati</taxon>
        <taxon>Bacteroidota</taxon>
        <taxon>Flavobacteriia</taxon>
        <taxon>Flavobacteriales</taxon>
        <taxon>Flavobacteriaceae</taxon>
        <taxon>Flavobacterium</taxon>
    </lineage>
</organism>
<comment type="similarity">
    <text evidence="4">Belongs to the metallo-beta-lactamase superfamily. Class-B beta-lactamase family.</text>
</comment>
<dbReference type="PANTHER" id="PTHR42951:SF4">
    <property type="entry name" value="ACYL-COENZYME A THIOESTERASE MBLAC2"/>
    <property type="match status" value="1"/>
</dbReference>
<sequence length="243" mass="26860">MKFLVFCFTLLFLSCTASKQKKATSYTSKNVTVKEVSPHVYQHISFLQTKSFGMVGCNGMIIIDNNEAIVFDTAIDDNTSEELINIISNQLNCKIKAVVATHFHSDCLGGLEAFHKVGIPSYAKDLTIELAKEKGSAVPQNGIENDYQFTIGTQKVEARYFGEGHTKDNIIGYFPSEATMFGGCLIKEMNAGKGNLEDANVKDWPETIRKIKLAYPDVKTIIPGHGKVGDQGLLDYTITLFQE</sequence>
<evidence type="ECO:0000313" key="16">
    <source>
        <dbReference type="Proteomes" id="UP001255185"/>
    </source>
</evidence>
<evidence type="ECO:0000256" key="9">
    <source>
        <dbReference type="ARBA" id="ARBA00022764"/>
    </source>
</evidence>
<evidence type="ECO:0000256" key="11">
    <source>
        <dbReference type="ARBA" id="ARBA00022833"/>
    </source>
</evidence>
<comment type="cofactor">
    <cofactor evidence="2">
        <name>Zn(2+)</name>
        <dbReference type="ChEBI" id="CHEBI:29105"/>
    </cofactor>
</comment>
<evidence type="ECO:0000259" key="14">
    <source>
        <dbReference type="SMART" id="SM00849"/>
    </source>
</evidence>
<proteinExistence type="inferred from homology"/>
<dbReference type="InterPro" id="IPR050855">
    <property type="entry name" value="NDM-1-like"/>
</dbReference>
<keyword evidence="7" id="KW-0479">Metal-binding</keyword>
<feature type="chain" id="PRO_5045252769" description="beta-lactamase" evidence="13">
    <location>
        <begin position="20"/>
        <end position="243"/>
    </location>
</feature>
<keyword evidence="11" id="KW-0862">Zinc</keyword>
<evidence type="ECO:0000313" key="15">
    <source>
        <dbReference type="EMBL" id="MDR6968806.1"/>
    </source>
</evidence>
<dbReference type="EMBL" id="JAVDVI010000013">
    <property type="protein sequence ID" value="MDR6968806.1"/>
    <property type="molecule type" value="Genomic_DNA"/>
</dbReference>
<evidence type="ECO:0000256" key="5">
    <source>
        <dbReference type="ARBA" id="ARBA00011245"/>
    </source>
</evidence>
<reference evidence="15 16" key="1">
    <citation type="submission" date="2023-07" db="EMBL/GenBank/DDBJ databases">
        <title>Sorghum-associated microbial communities from plants grown in Nebraska, USA.</title>
        <authorList>
            <person name="Schachtman D."/>
        </authorList>
    </citation>
    <scope>NUCLEOTIDE SEQUENCE [LARGE SCALE GENOMIC DNA]</scope>
    <source>
        <strain evidence="15 16">3773</strain>
    </source>
</reference>
<feature type="signal peptide" evidence="13">
    <location>
        <begin position="1"/>
        <end position="19"/>
    </location>
</feature>
<dbReference type="RefSeq" id="WP_310027420.1">
    <property type="nucleotide sequence ID" value="NZ_JAVDVI010000013.1"/>
</dbReference>
<dbReference type="SUPFAM" id="SSF56281">
    <property type="entry name" value="Metallo-hydrolase/oxidoreductase"/>
    <property type="match status" value="1"/>
</dbReference>
<dbReference type="InterPro" id="IPR058199">
    <property type="entry name" value="BlaB//VIM/IMP-1"/>
</dbReference>
<comment type="caution">
    <text evidence="15">The sequence shown here is derived from an EMBL/GenBank/DDBJ whole genome shotgun (WGS) entry which is preliminary data.</text>
</comment>
<dbReference type="Pfam" id="PF00753">
    <property type="entry name" value="Lactamase_B"/>
    <property type="match status" value="1"/>
</dbReference>
<dbReference type="NCBIfam" id="NF033088">
    <property type="entry name" value="bla_subclass_B1"/>
    <property type="match status" value="1"/>
</dbReference>
<keyword evidence="9" id="KW-0574">Periplasm</keyword>
<evidence type="ECO:0000256" key="2">
    <source>
        <dbReference type="ARBA" id="ARBA00001947"/>
    </source>
</evidence>
<gene>
    <name evidence="15" type="ORF">J2X31_002832</name>
</gene>
<dbReference type="InterPro" id="IPR001279">
    <property type="entry name" value="Metallo-B-lactamas"/>
</dbReference>
<comment type="catalytic activity">
    <reaction evidence="1">
        <text>a beta-lactam + H2O = a substituted beta-amino acid</text>
        <dbReference type="Rhea" id="RHEA:20401"/>
        <dbReference type="ChEBI" id="CHEBI:15377"/>
        <dbReference type="ChEBI" id="CHEBI:35627"/>
        <dbReference type="ChEBI" id="CHEBI:140347"/>
        <dbReference type="EC" id="3.5.2.6"/>
    </reaction>
</comment>
<keyword evidence="8 13" id="KW-0732">Signal</keyword>
<dbReference type="InterPro" id="IPR036866">
    <property type="entry name" value="RibonucZ/Hydroxyglut_hydro"/>
</dbReference>
<keyword evidence="12" id="KW-0046">Antibiotic resistance</keyword>
<evidence type="ECO:0000256" key="8">
    <source>
        <dbReference type="ARBA" id="ARBA00022729"/>
    </source>
</evidence>
<accession>A0ABU1TSF2</accession>
<keyword evidence="10 15" id="KW-0378">Hydrolase</keyword>
<dbReference type="NCBIfam" id="NF012229">
    <property type="entry name" value="bla_class_B_core"/>
    <property type="match status" value="1"/>
</dbReference>
<evidence type="ECO:0000256" key="6">
    <source>
        <dbReference type="ARBA" id="ARBA00012865"/>
    </source>
</evidence>
<feature type="domain" description="Metallo-beta-lactamase" evidence="14">
    <location>
        <begin position="56"/>
        <end position="225"/>
    </location>
</feature>
<evidence type="ECO:0000256" key="10">
    <source>
        <dbReference type="ARBA" id="ARBA00022801"/>
    </source>
</evidence>
<dbReference type="CDD" id="cd16302">
    <property type="entry name" value="CcrA-like_MBL-B1"/>
    <property type="match status" value="1"/>
</dbReference>
<dbReference type="PROSITE" id="PS51257">
    <property type="entry name" value="PROKAR_LIPOPROTEIN"/>
    <property type="match status" value="1"/>
</dbReference>
<evidence type="ECO:0000256" key="1">
    <source>
        <dbReference type="ARBA" id="ARBA00001526"/>
    </source>
</evidence>
<evidence type="ECO:0000256" key="4">
    <source>
        <dbReference type="ARBA" id="ARBA00005250"/>
    </source>
</evidence>
<dbReference type="Proteomes" id="UP001255185">
    <property type="component" value="Unassembled WGS sequence"/>
</dbReference>
<dbReference type="EC" id="3.5.2.6" evidence="6"/>
<dbReference type="PANTHER" id="PTHR42951">
    <property type="entry name" value="METALLO-BETA-LACTAMASE DOMAIN-CONTAINING"/>
    <property type="match status" value="1"/>
</dbReference>